<gene>
    <name evidence="1" type="ORF">SCUD_LOCUS12645</name>
</gene>
<proteinExistence type="predicted"/>
<evidence type="ECO:0000313" key="2">
    <source>
        <dbReference type="Proteomes" id="UP000279833"/>
    </source>
</evidence>
<accession>A0A183KCA5</accession>
<dbReference type="Proteomes" id="UP000279833">
    <property type="component" value="Unassembled WGS sequence"/>
</dbReference>
<dbReference type="EMBL" id="UZAK01035272">
    <property type="protein sequence ID" value="VDP49616.1"/>
    <property type="molecule type" value="Genomic_DNA"/>
</dbReference>
<dbReference type="WBParaSite" id="SCUD_0001264801-mRNA-1">
    <property type="protein sequence ID" value="SCUD_0001264801-mRNA-1"/>
    <property type="gene ID" value="SCUD_0001264801"/>
</dbReference>
<protein>
    <submittedName>
        <fullName evidence="1 3">Uncharacterized protein</fullName>
    </submittedName>
</protein>
<reference evidence="1 2" key="2">
    <citation type="submission" date="2018-11" db="EMBL/GenBank/DDBJ databases">
        <authorList>
            <consortium name="Pathogen Informatics"/>
        </authorList>
    </citation>
    <scope>NUCLEOTIDE SEQUENCE [LARGE SCALE GENOMIC DNA]</scope>
    <source>
        <strain evidence="1">Dakar</strain>
        <strain evidence="2">Dakar, Senegal</strain>
    </source>
</reference>
<name>A0A183KCA5_9TREM</name>
<sequence length="68" mass="7629">MISEDQRTSNGFITFIRLKNKVFTNLSTCATVFGPNQLPIDLPSDTPVRANSKANNKKQIDIDITYLL</sequence>
<evidence type="ECO:0000313" key="3">
    <source>
        <dbReference type="WBParaSite" id="SCUD_0001264801-mRNA-1"/>
    </source>
</evidence>
<evidence type="ECO:0000313" key="1">
    <source>
        <dbReference type="EMBL" id="VDP49616.1"/>
    </source>
</evidence>
<organism evidence="3">
    <name type="scientific">Schistosoma curassoni</name>
    <dbReference type="NCBI Taxonomy" id="6186"/>
    <lineage>
        <taxon>Eukaryota</taxon>
        <taxon>Metazoa</taxon>
        <taxon>Spiralia</taxon>
        <taxon>Lophotrochozoa</taxon>
        <taxon>Platyhelminthes</taxon>
        <taxon>Trematoda</taxon>
        <taxon>Digenea</taxon>
        <taxon>Strigeidida</taxon>
        <taxon>Schistosomatoidea</taxon>
        <taxon>Schistosomatidae</taxon>
        <taxon>Schistosoma</taxon>
    </lineage>
</organism>
<dbReference type="AlphaFoldDB" id="A0A183KCA5"/>
<keyword evidence="2" id="KW-1185">Reference proteome</keyword>
<reference evidence="3" key="1">
    <citation type="submission" date="2016-06" db="UniProtKB">
        <authorList>
            <consortium name="WormBaseParasite"/>
        </authorList>
    </citation>
    <scope>IDENTIFICATION</scope>
</reference>